<dbReference type="PROSITE" id="PS00455">
    <property type="entry name" value="AMP_BINDING"/>
    <property type="match status" value="1"/>
</dbReference>
<dbReference type="InterPro" id="IPR020845">
    <property type="entry name" value="AMP-binding_CS"/>
</dbReference>
<dbReference type="PROSITE" id="PS50075">
    <property type="entry name" value="CARRIER"/>
    <property type="match status" value="1"/>
</dbReference>
<feature type="domain" description="Carrier" evidence="5">
    <location>
        <begin position="1201"/>
        <end position="1276"/>
    </location>
</feature>
<dbReference type="GO" id="GO:0006633">
    <property type="term" value="P:fatty acid biosynthetic process"/>
    <property type="evidence" value="ECO:0007669"/>
    <property type="project" value="TreeGrafter"/>
</dbReference>
<evidence type="ECO:0000256" key="4">
    <source>
        <dbReference type="SAM" id="MobiDB-lite"/>
    </source>
</evidence>
<dbReference type="SUPFAM" id="SSF56801">
    <property type="entry name" value="Acetyl-CoA synthetase-like"/>
    <property type="match status" value="2"/>
</dbReference>
<reference evidence="6 7" key="1">
    <citation type="submission" date="2014-07" db="EMBL/GenBank/DDBJ databases">
        <title>Draft Genome Sequence of Gephyronic Acid Producer, Cystobacter violaceus Strain Cb vi76.</title>
        <authorList>
            <person name="Stevens D.C."/>
            <person name="Young J."/>
            <person name="Carmichael R."/>
            <person name="Tan J."/>
            <person name="Taylor R.E."/>
        </authorList>
    </citation>
    <scope>NUCLEOTIDE SEQUENCE [LARGE SCALE GENOMIC DNA]</scope>
    <source>
        <strain evidence="6 7">Cb vi76</strain>
    </source>
</reference>
<comment type="similarity">
    <text evidence="1">Belongs to the ATP-dependent AMP-binding enzyme family.</text>
</comment>
<proteinExistence type="inferred from homology"/>
<sequence>MAGEVERILLGDSRVQDVCVVGEGRDAVAWVVPQRGAKADALSSFLRERLGEEAPPVTFLDAIPLLASGAPDHEALSRLKPVTPAVLRQVESRFREAGLEAVALAGPRRAPEVFEPIDELLPASLRPRTGAAAESTASDASAAAGQGSGRPSLVEGGPRRHPPGNPAVLTDVLRRAAEQYADRTITFIDPEGQRETLRYAELWDEALRMLGGLTALGVKRGDRVMLLLERPGDYVRAFWACTFGGVVPAPMAVPPSFERSHAGVARVLSVVERLGGPVVLAGTEGASALRAMGVRAIAARDVDRSTPGEVVPLSPSDPAILSFTSGSTGKPKGIVLSQDNMVAMYGSMTAGGWYEEGDIGLGWMPLDHVAGVNYIHMTALCTGTPQILVARDYVLTDILRWMDLHSEFRATVSWAPNFAFGLLADRLARGERRAWDLKCVRVLGCAGEPLVAETMQRFVSPLVQDGLREDAICPMWGMAETASMFTSVRGIHTHAGEPHVDLGPALSGGALRIVDDQDAVVPEGTVGHLQVRGAAVLAGYLADPELNAKSFTQDGWFRTGDLAVVHDGHMAIAGRQKELLIVNGNNVYPHEIEAVVELVPGVLPSYAVACPTRVGGLQTDEVIVFFVPAPGAPPLGELLRSIREAVARTLGIQVSYLVPVKTHQVPKTELGKRGRTEMRRRFESGELADERREAERVLGGPATLPRCLAVPRLVPRPQVPAGVSVLSETVLLFSPSGFATALKETISRPVEWVALAPDANPLHTLETLEAQSLRFEDVVYVMGREEASRAGSAELARSISPLLRLVQGLTTRAAATPVRLWVVAPRAEGSSFDAAPLLVPGLLWSAKADAPNLSVRLLWVPSETPDAAAFVAGELQGLRSAREVSFHDGQRWERGFTPWVPSRLEGAQRLRREGLYLVTGALGGIGQAWARHLKHSLGARLVLVGRRARDAAAEALERELGATYAQVDVTDSARLRAVLDEAESRHGRPFDGVFHFAGNFEPVPLEAEAPETFIQHAAAHVLGALALAEAFQPRPEALLFFASSVMGTVGWYATSYCAATGFIDRFVEHLAARGRRAVAVSLGPVKATGMARTLRASPVGSRTLEPQQVLAALVLALESGRTHVLVGVDGSAPAWRTAGLGAGEPLEQAHVFFTQAASPGVLPVKGEPGVTALHPRPAFPRRPDGQVDAEALAAESFGEGVPTGPLEEMLVEAFREVLGVEAVGTHSDFFSLGGSSLQATRVMARIQERLGLRLRESVLFDQPSVSRLAAHLQELVRKNPADVSQLSDEQVELMLRVLGTG</sequence>
<dbReference type="Pfam" id="PF08659">
    <property type="entry name" value="KR"/>
    <property type="match status" value="1"/>
</dbReference>
<evidence type="ECO:0000256" key="1">
    <source>
        <dbReference type="ARBA" id="ARBA00006432"/>
    </source>
</evidence>
<evidence type="ECO:0000313" key="6">
    <source>
        <dbReference type="EMBL" id="KFA92731.1"/>
    </source>
</evidence>
<dbReference type="InterPro" id="IPR045851">
    <property type="entry name" value="AMP-bd_C_sf"/>
</dbReference>
<dbReference type="InterPro" id="IPR036291">
    <property type="entry name" value="NAD(P)-bd_dom_sf"/>
</dbReference>
<dbReference type="InterPro" id="IPR042099">
    <property type="entry name" value="ANL_N_sf"/>
</dbReference>
<keyword evidence="3" id="KW-0597">Phosphoprotein</keyword>
<dbReference type="InterPro" id="IPR057326">
    <property type="entry name" value="KR_dom"/>
</dbReference>
<dbReference type="Gene3D" id="3.40.50.720">
    <property type="entry name" value="NAD(P)-binding Rossmann-like Domain"/>
    <property type="match status" value="1"/>
</dbReference>
<dbReference type="InterPro" id="IPR009081">
    <property type="entry name" value="PP-bd_ACP"/>
</dbReference>
<dbReference type="PANTHER" id="PTHR22754:SF32">
    <property type="entry name" value="DISCO-INTERACTING PROTEIN 2"/>
    <property type="match status" value="1"/>
</dbReference>
<evidence type="ECO:0000256" key="2">
    <source>
        <dbReference type="ARBA" id="ARBA00022450"/>
    </source>
</evidence>
<dbReference type="SUPFAM" id="SSF51735">
    <property type="entry name" value="NAD(P)-binding Rossmann-fold domains"/>
    <property type="match status" value="2"/>
</dbReference>
<dbReference type="Pfam" id="PF00501">
    <property type="entry name" value="AMP-binding"/>
    <property type="match status" value="1"/>
</dbReference>
<dbReference type="SUPFAM" id="SSF47336">
    <property type="entry name" value="ACP-like"/>
    <property type="match status" value="1"/>
</dbReference>
<evidence type="ECO:0000313" key="7">
    <source>
        <dbReference type="Proteomes" id="UP000028547"/>
    </source>
</evidence>
<dbReference type="InterPro" id="IPR000873">
    <property type="entry name" value="AMP-dep_synth/lig_dom"/>
</dbReference>
<feature type="region of interest" description="Disordered" evidence="4">
    <location>
        <begin position="127"/>
        <end position="167"/>
    </location>
</feature>
<dbReference type="GO" id="GO:0031177">
    <property type="term" value="F:phosphopantetheine binding"/>
    <property type="evidence" value="ECO:0007669"/>
    <property type="project" value="InterPro"/>
</dbReference>
<dbReference type="InterPro" id="IPR036736">
    <property type="entry name" value="ACP-like_sf"/>
</dbReference>
<protein>
    <submittedName>
        <fullName evidence="6">Peptide synthetase</fullName>
    </submittedName>
</protein>
<dbReference type="PANTHER" id="PTHR22754">
    <property type="entry name" value="DISCO-INTERACTING PROTEIN 2 DIP2 -RELATED"/>
    <property type="match status" value="1"/>
</dbReference>
<dbReference type="SMART" id="SM00822">
    <property type="entry name" value="PKS_KR"/>
    <property type="match status" value="1"/>
</dbReference>
<evidence type="ECO:0000259" key="5">
    <source>
        <dbReference type="PROSITE" id="PS50075"/>
    </source>
</evidence>
<dbReference type="SMART" id="SM00823">
    <property type="entry name" value="PKS_PP"/>
    <property type="match status" value="1"/>
</dbReference>
<keyword evidence="2" id="KW-0596">Phosphopantetheine</keyword>
<dbReference type="GO" id="GO:0070566">
    <property type="term" value="F:adenylyltransferase activity"/>
    <property type="evidence" value="ECO:0007669"/>
    <property type="project" value="TreeGrafter"/>
</dbReference>
<dbReference type="Proteomes" id="UP000028547">
    <property type="component" value="Unassembled WGS sequence"/>
</dbReference>
<dbReference type="InterPro" id="IPR020806">
    <property type="entry name" value="PKS_PP-bd"/>
</dbReference>
<organism evidence="6 7">
    <name type="scientific">Archangium violaceum Cb vi76</name>
    <dbReference type="NCBI Taxonomy" id="1406225"/>
    <lineage>
        <taxon>Bacteria</taxon>
        <taxon>Pseudomonadati</taxon>
        <taxon>Myxococcota</taxon>
        <taxon>Myxococcia</taxon>
        <taxon>Myxococcales</taxon>
        <taxon>Cystobacterineae</taxon>
        <taxon>Archangiaceae</taxon>
        <taxon>Archangium</taxon>
    </lineage>
</organism>
<evidence type="ECO:0000256" key="3">
    <source>
        <dbReference type="ARBA" id="ARBA00022553"/>
    </source>
</evidence>
<name>A0A084SW96_9BACT</name>
<feature type="compositionally biased region" description="Low complexity" evidence="4">
    <location>
        <begin position="130"/>
        <end position="145"/>
    </location>
</feature>
<dbReference type="Pfam" id="PF00550">
    <property type="entry name" value="PP-binding"/>
    <property type="match status" value="1"/>
</dbReference>
<dbReference type="Gene3D" id="1.10.1200.10">
    <property type="entry name" value="ACP-like"/>
    <property type="match status" value="1"/>
</dbReference>
<dbReference type="EMBL" id="JPMI01000080">
    <property type="protein sequence ID" value="KFA92731.1"/>
    <property type="molecule type" value="Genomic_DNA"/>
</dbReference>
<dbReference type="GO" id="GO:0005886">
    <property type="term" value="C:plasma membrane"/>
    <property type="evidence" value="ECO:0007669"/>
    <property type="project" value="TreeGrafter"/>
</dbReference>
<accession>A0A084SW96</accession>
<dbReference type="Gene3D" id="3.30.300.30">
    <property type="match status" value="2"/>
</dbReference>
<gene>
    <name evidence="6" type="ORF">Q664_14145</name>
</gene>
<dbReference type="InterPro" id="IPR013968">
    <property type="entry name" value="PKS_KR"/>
</dbReference>
<comment type="caution">
    <text evidence="6">The sequence shown here is derived from an EMBL/GenBank/DDBJ whole genome shotgun (WGS) entry which is preliminary data.</text>
</comment>
<dbReference type="Gene3D" id="3.40.50.12780">
    <property type="entry name" value="N-terminal domain of ligase-like"/>
    <property type="match status" value="1"/>
</dbReference>